<gene>
    <name evidence="2" type="ORF">DT594_06265</name>
</gene>
<proteinExistence type="predicted"/>
<keyword evidence="3" id="KW-1185">Reference proteome</keyword>
<dbReference type="RefSeq" id="WP_149331841.1">
    <property type="nucleotide sequence ID" value="NZ_QOVF01000001.1"/>
</dbReference>
<evidence type="ECO:0000313" key="3">
    <source>
        <dbReference type="Proteomes" id="UP000463138"/>
    </source>
</evidence>
<accession>A0A7V7KXQ6</accession>
<feature type="region of interest" description="Disordered" evidence="1">
    <location>
        <begin position="82"/>
        <end position="117"/>
    </location>
</feature>
<feature type="region of interest" description="Disordered" evidence="1">
    <location>
        <begin position="23"/>
        <end position="45"/>
    </location>
</feature>
<dbReference type="AlphaFoldDB" id="A0A7V7KXQ6"/>
<dbReference type="OrthoDB" id="7024471at2"/>
<sequence>MIAPTSLLAAGGDILLSREVQPRAATREPLVPDPNPRVVNPKPSTYVGEDLQMRSVPGELDDGDFAAVTSGARMTQQLLSPTAQGVHSATSRLGNPSSVAGNNPVGHAGGSLGKIDSNVNRSIQQGLRPLQILQRQ</sequence>
<reference evidence="2 3" key="1">
    <citation type="submission" date="2018-07" db="EMBL/GenBank/DDBJ databases">
        <title>Pseudomonas laoshanensis sp. nov., isolated from soil.</title>
        <authorList>
            <person name="Sun J."/>
            <person name="Yu L."/>
            <person name="Wang M."/>
            <person name="Zhang C."/>
        </authorList>
    </citation>
    <scope>NUCLEOTIDE SEQUENCE [LARGE SCALE GENOMIC DNA]</scope>
    <source>
        <strain evidence="2 3">Y22</strain>
    </source>
</reference>
<feature type="compositionally biased region" description="Polar residues" evidence="1">
    <location>
        <begin position="82"/>
        <end position="101"/>
    </location>
</feature>
<comment type="caution">
    <text evidence="2">The sequence shown here is derived from an EMBL/GenBank/DDBJ whole genome shotgun (WGS) entry which is preliminary data.</text>
</comment>
<dbReference type="Proteomes" id="UP000463138">
    <property type="component" value="Unassembled WGS sequence"/>
</dbReference>
<organism evidence="2 3">
    <name type="scientific">Halopseudomonas laoshanensis</name>
    <dbReference type="NCBI Taxonomy" id="2268758"/>
    <lineage>
        <taxon>Bacteria</taxon>
        <taxon>Pseudomonadati</taxon>
        <taxon>Pseudomonadota</taxon>
        <taxon>Gammaproteobacteria</taxon>
        <taxon>Pseudomonadales</taxon>
        <taxon>Pseudomonadaceae</taxon>
        <taxon>Halopseudomonas</taxon>
    </lineage>
</organism>
<protein>
    <submittedName>
        <fullName evidence="2">Uncharacterized protein</fullName>
    </submittedName>
</protein>
<evidence type="ECO:0000313" key="2">
    <source>
        <dbReference type="EMBL" id="KAA0696913.1"/>
    </source>
</evidence>
<name>A0A7V7KXQ6_9GAMM</name>
<evidence type="ECO:0000256" key="1">
    <source>
        <dbReference type="SAM" id="MobiDB-lite"/>
    </source>
</evidence>
<dbReference type="EMBL" id="QOVF01000001">
    <property type="protein sequence ID" value="KAA0696913.1"/>
    <property type="molecule type" value="Genomic_DNA"/>
</dbReference>